<evidence type="ECO:0000256" key="4">
    <source>
        <dbReference type="ARBA" id="ARBA00022692"/>
    </source>
</evidence>
<dbReference type="EMBL" id="LPXN01000101">
    <property type="protein sequence ID" value="KZD09031.1"/>
    <property type="molecule type" value="Genomic_DNA"/>
</dbReference>
<evidence type="ECO:0000256" key="5">
    <source>
        <dbReference type="ARBA" id="ARBA00022989"/>
    </source>
</evidence>
<name>A0A154W6F4_9PROT</name>
<keyword evidence="4 7" id="KW-0812">Transmembrane</keyword>
<dbReference type="Proteomes" id="UP000076400">
    <property type="component" value="Unassembled WGS sequence"/>
</dbReference>
<keyword evidence="5 7" id="KW-1133">Transmembrane helix</keyword>
<dbReference type="PANTHER" id="PTHR33932:SF4">
    <property type="entry name" value="NA(+)_H(+) ANTIPORTER SUBUNIT B"/>
    <property type="match status" value="1"/>
</dbReference>
<keyword evidence="3" id="KW-1003">Cell membrane</keyword>
<dbReference type="GO" id="GO:0005886">
    <property type="term" value="C:plasma membrane"/>
    <property type="evidence" value="ECO:0007669"/>
    <property type="project" value="UniProtKB-SubCell"/>
</dbReference>
<proteinExistence type="inferred from homology"/>
<sequence length="130" mass="13238">MPSLILRTMAPLVFALSLPVSFFILIQGHNNPGGGFVGGLVAAAGVIFYALGRGRDAATDLLRVPPATLCGVGILLAVASGVPGLLGAGFLTHDWWAPAYGLGTALIFDTGVYLTVVGTASAIFLALIRS</sequence>
<evidence type="ECO:0000256" key="6">
    <source>
        <dbReference type="ARBA" id="ARBA00023136"/>
    </source>
</evidence>
<evidence type="ECO:0000256" key="2">
    <source>
        <dbReference type="ARBA" id="ARBA00009425"/>
    </source>
</evidence>
<protein>
    <recommendedName>
        <fullName evidence="8">Na+/H+ antiporter MnhB subunit-related protein domain-containing protein</fullName>
    </recommendedName>
</protein>
<comment type="subcellular location">
    <subcellularLocation>
        <location evidence="1">Cell membrane</location>
        <topology evidence="1">Multi-pass membrane protein</topology>
    </subcellularLocation>
</comment>
<feature type="transmembrane region" description="Helical" evidence="7">
    <location>
        <begin position="12"/>
        <end position="29"/>
    </location>
</feature>
<evidence type="ECO:0000313" key="10">
    <source>
        <dbReference type="Proteomes" id="UP000076400"/>
    </source>
</evidence>
<keyword evidence="10" id="KW-1185">Reference proteome</keyword>
<reference evidence="9 10" key="1">
    <citation type="submission" date="2015-12" db="EMBL/GenBank/DDBJ databases">
        <title>Genome sequence of Oceanibaculum pacificum MCCC 1A02656.</title>
        <authorList>
            <person name="Lu L."/>
            <person name="Lai Q."/>
            <person name="Shao Z."/>
            <person name="Qian P."/>
        </authorList>
    </citation>
    <scope>NUCLEOTIDE SEQUENCE [LARGE SCALE GENOMIC DNA]</scope>
    <source>
        <strain evidence="9 10">MCCC 1A02656</strain>
    </source>
</reference>
<dbReference type="PANTHER" id="PTHR33932">
    <property type="entry name" value="NA(+)/H(+) ANTIPORTER SUBUNIT B"/>
    <property type="match status" value="1"/>
</dbReference>
<dbReference type="InterPro" id="IPR050622">
    <property type="entry name" value="CPA3_antiporter_subunitB"/>
</dbReference>
<organism evidence="9 10">
    <name type="scientific">Oceanibaculum pacificum</name>
    <dbReference type="NCBI Taxonomy" id="580166"/>
    <lineage>
        <taxon>Bacteria</taxon>
        <taxon>Pseudomonadati</taxon>
        <taxon>Pseudomonadota</taxon>
        <taxon>Alphaproteobacteria</taxon>
        <taxon>Rhodospirillales</taxon>
        <taxon>Oceanibaculaceae</taxon>
        <taxon>Oceanibaculum</taxon>
    </lineage>
</organism>
<dbReference type="InterPro" id="IPR007182">
    <property type="entry name" value="MnhB"/>
</dbReference>
<feature type="transmembrane region" description="Helical" evidence="7">
    <location>
        <begin position="35"/>
        <end position="52"/>
    </location>
</feature>
<feature type="domain" description="Na+/H+ antiporter MnhB subunit-related protein" evidence="8">
    <location>
        <begin position="5"/>
        <end position="120"/>
    </location>
</feature>
<gene>
    <name evidence="9" type="ORF">AUP43_07855</name>
</gene>
<evidence type="ECO:0000313" key="9">
    <source>
        <dbReference type="EMBL" id="KZD09031.1"/>
    </source>
</evidence>
<evidence type="ECO:0000256" key="3">
    <source>
        <dbReference type="ARBA" id="ARBA00022475"/>
    </source>
</evidence>
<feature type="transmembrane region" description="Helical" evidence="7">
    <location>
        <begin position="106"/>
        <end position="128"/>
    </location>
</feature>
<feature type="transmembrane region" description="Helical" evidence="7">
    <location>
        <begin position="64"/>
        <end position="86"/>
    </location>
</feature>
<evidence type="ECO:0000256" key="1">
    <source>
        <dbReference type="ARBA" id="ARBA00004651"/>
    </source>
</evidence>
<comment type="similarity">
    <text evidence="2">Belongs to the CPA3 antiporters (TC 2.A.63) subunit B family.</text>
</comment>
<dbReference type="Pfam" id="PF04039">
    <property type="entry name" value="MnhB"/>
    <property type="match status" value="1"/>
</dbReference>
<dbReference type="STRING" id="580166.AUP43_07855"/>
<accession>A0A154W6F4</accession>
<evidence type="ECO:0000256" key="7">
    <source>
        <dbReference type="SAM" id="Phobius"/>
    </source>
</evidence>
<keyword evidence="6 7" id="KW-0472">Membrane</keyword>
<dbReference type="AlphaFoldDB" id="A0A154W6F4"/>
<comment type="caution">
    <text evidence="9">The sequence shown here is derived from an EMBL/GenBank/DDBJ whole genome shotgun (WGS) entry which is preliminary data.</text>
</comment>
<evidence type="ECO:0000259" key="8">
    <source>
        <dbReference type="Pfam" id="PF04039"/>
    </source>
</evidence>